<protein>
    <submittedName>
        <fullName evidence="2">Uncharacterized protein</fullName>
    </submittedName>
</protein>
<accession>A0A5J5GF74</accession>
<dbReference type="RefSeq" id="WP_150445668.1">
    <property type="nucleotide sequence ID" value="NZ_VYQE01000004.1"/>
</dbReference>
<organism evidence="2 3">
    <name type="scientific">Histidinibacterium aquaticum</name>
    <dbReference type="NCBI Taxonomy" id="2613962"/>
    <lineage>
        <taxon>Bacteria</taxon>
        <taxon>Pseudomonadati</taxon>
        <taxon>Pseudomonadota</taxon>
        <taxon>Alphaproteobacteria</taxon>
        <taxon>Rhodobacterales</taxon>
        <taxon>Paracoccaceae</taxon>
        <taxon>Histidinibacterium</taxon>
    </lineage>
</organism>
<keyword evidence="3" id="KW-1185">Reference proteome</keyword>
<comment type="caution">
    <text evidence="2">The sequence shown here is derived from an EMBL/GenBank/DDBJ whole genome shotgun (WGS) entry which is preliminary data.</text>
</comment>
<dbReference type="EMBL" id="VYQE01000004">
    <property type="protein sequence ID" value="KAA9006650.1"/>
    <property type="molecule type" value="Genomic_DNA"/>
</dbReference>
<evidence type="ECO:0000313" key="3">
    <source>
        <dbReference type="Proteomes" id="UP000326554"/>
    </source>
</evidence>
<sequence>MTSAATSTFDLSVIMAEAWARTREALAHNPRLILRALFRRYLREAWVNAKTRMEIAREKAALEARSVESLSREIENIENRSIIGIDGANRLAKLRCALARAREREDFAVKRELIATGTGRFVAVTFTKKDGAERTMTVQPDALRSRLKGEDASDAGRRASQTRAERHPNLMPAWDAQKGACRSINLATVSRIAVDGQVHTFA</sequence>
<dbReference type="AlphaFoldDB" id="A0A5J5GF74"/>
<dbReference type="Proteomes" id="UP000326554">
    <property type="component" value="Unassembled WGS sequence"/>
</dbReference>
<name>A0A5J5GF74_9RHOB</name>
<feature type="region of interest" description="Disordered" evidence="1">
    <location>
        <begin position="145"/>
        <end position="167"/>
    </location>
</feature>
<gene>
    <name evidence="2" type="ORF">F3S47_12725</name>
</gene>
<reference evidence="2 3" key="1">
    <citation type="submission" date="2019-09" db="EMBL/GenBank/DDBJ databases">
        <authorList>
            <person name="Park J.-S."/>
            <person name="Choi H.-J."/>
        </authorList>
    </citation>
    <scope>NUCLEOTIDE SEQUENCE [LARGE SCALE GENOMIC DNA]</scope>
    <source>
        <strain evidence="2 3">176SS1-4</strain>
    </source>
</reference>
<evidence type="ECO:0000313" key="2">
    <source>
        <dbReference type="EMBL" id="KAA9006650.1"/>
    </source>
</evidence>
<evidence type="ECO:0000256" key="1">
    <source>
        <dbReference type="SAM" id="MobiDB-lite"/>
    </source>
</evidence>
<proteinExistence type="predicted"/>